<name>A0ABP0K3M4_9DINO</name>
<evidence type="ECO:0000256" key="6">
    <source>
        <dbReference type="SAM" id="MobiDB-lite"/>
    </source>
</evidence>
<dbReference type="PROSITE" id="PS50011">
    <property type="entry name" value="PROTEIN_KINASE_DOM"/>
    <property type="match status" value="1"/>
</dbReference>
<evidence type="ECO:0000313" key="8">
    <source>
        <dbReference type="EMBL" id="CAK9021385.1"/>
    </source>
</evidence>
<feature type="region of interest" description="Disordered" evidence="6">
    <location>
        <begin position="662"/>
        <end position="681"/>
    </location>
</feature>
<dbReference type="PANTHER" id="PTHR24353">
    <property type="entry name" value="CYCLIC NUCLEOTIDE-DEPENDENT PROTEIN KINASE"/>
    <property type="match status" value="1"/>
</dbReference>
<comment type="caution">
    <text evidence="8">The sequence shown here is derived from an EMBL/GenBank/DDBJ whole genome shotgun (WGS) entry which is preliminary data.</text>
</comment>
<feature type="non-terminal residue" evidence="8">
    <location>
        <position position="950"/>
    </location>
</feature>
<evidence type="ECO:0000256" key="4">
    <source>
        <dbReference type="ARBA" id="ARBA00022777"/>
    </source>
</evidence>
<gene>
    <name evidence="8" type="ORF">CCMP2556_LOCUS14429</name>
</gene>
<dbReference type="SMART" id="SM00220">
    <property type="entry name" value="S_TKc"/>
    <property type="match status" value="1"/>
</dbReference>
<dbReference type="InterPro" id="IPR000719">
    <property type="entry name" value="Prot_kinase_dom"/>
</dbReference>
<evidence type="ECO:0000256" key="5">
    <source>
        <dbReference type="ARBA" id="ARBA00022840"/>
    </source>
</evidence>
<keyword evidence="5" id="KW-0067">ATP-binding</keyword>
<evidence type="ECO:0000256" key="1">
    <source>
        <dbReference type="ARBA" id="ARBA00022527"/>
    </source>
</evidence>
<feature type="compositionally biased region" description="Acidic residues" evidence="6">
    <location>
        <begin position="380"/>
        <end position="390"/>
    </location>
</feature>
<dbReference type="PANTHER" id="PTHR24353:SF147">
    <property type="entry name" value="CGMP-DEPENDENT SERINE_THREONIN PROTEIN KINASE-RELATED"/>
    <property type="match status" value="1"/>
</dbReference>
<dbReference type="Gene3D" id="3.30.200.20">
    <property type="entry name" value="Phosphorylase Kinase, domain 1"/>
    <property type="match status" value="1"/>
</dbReference>
<evidence type="ECO:0000259" key="7">
    <source>
        <dbReference type="PROSITE" id="PS50011"/>
    </source>
</evidence>
<dbReference type="Gene3D" id="1.10.510.10">
    <property type="entry name" value="Transferase(Phosphotransferase) domain 1"/>
    <property type="match status" value="1"/>
</dbReference>
<reference evidence="8 9" key="1">
    <citation type="submission" date="2024-02" db="EMBL/GenBank/DDBJ databases">
        <authorList>
            <person name="Chen Y."/>
            <person name="Shah S."/>
            <person name="Dougan E. K."/>
            <person name="Thang M."/>
            <person name="Chan C."/>
        </authorList>
    </citation>
    <scope>NUCLEOTIDE SEQUENCE [LARGE SCALE GENOMIC DNA]</scope>
</reference>
<keyword evidence="9" id="KW-1185">Reference proteome</keyword>
<feature type="domain" description="Protein kinase" evidence="7">
    <location>
        <begin position="1"/>
        <end position="253"/>
    </location>
</feature>
<dbReference type="InterPro" id="IPR011009">
    <property type="entry name" value="Kinase-like_dom_sf"/>
</dbReference>
<dbReference type="SUPFAM" id="SSF56112">
    <property type="entry name" value="Protein kinase-like (PK-like)"/>
    <property type="match status" value="2"/>
</dbReference>
<sequence length="950" mass="103639">MAAAQTSEFDFEGFIGHGSFCQVERCVHRATGSSYAAKRVVKSKPHVLQGIVMEESPWVVQMAYEIDLEMDEWIGILELCEARDAAHPEVPSLGRSVHSFGLDRGEVQGSNPAPPASPSCPTWLQKLFGVKRSEAVVPVNHFSRVVTRTMMLGPQYEHHVGTPNFMSPEAIEGTGNDRRSDLWSLGCAIYQLLLGAAPFNAPTPFMILTKAQAGQLWIPSTGMFSAELQLIQQLTTKDPAARLGASSTRHALEGGLCRAVVAESDSRALEEDPPPAGECLFVADAAQGVLAQLGVEEMPETQTLDEVLSTLRAAGLGDNEQVVLWRSVELAEQRLKESRSFQLECPPQFFPCWTFPQHPFELKESRETFSLGGSENSSEATDEEEAEEEGKDSAAVKDASQLPPVGEASPRPVPEGQAAKCCELMKRLSPKRILIDPGGLGLGEGNAGLRPDQETRDDPERISNAVSVSHGSEADLVLVVMGLSMSIILMNILIGVLAESYNRGWEHRERLFLLERSRCPGPGHRRPPLGIAQVWFAFPKDPASWGEMQTDAEGDATMNVHEKVTELRREIREMMHGKLKTHQEHGDDLMHSSQGFAARKASSGADLEVAEVLELEHQAHVCLDHADAVRLAPLSTAATVATARVAKIKPCGSCGVSRVAKGCREESSDGPTPASDGLDDRPLGEEISFWQFLAKEPDADTLPLKQRIPEVALFRGCSLYAGFFSNQRGLLQKRSNTQYSKQFLLDRLLALSAKTADATDLCARTPAAILRRPQKPGMAGPPKTQVLNASQLMELLERTERGSMPGTFGLPAAVPQLEEDEDWSLQSLIVPQTNLRVVSVYSREANGEECLDLVGQPFSQVYPIDGPEPPAPAPAGPPRDPSLRSVFIPEAFASQVEMKSRHLAAYVQRFHGRALASLISEFIPDESGKAVLHGFWKVELLEGKSMAQSY</sequence>
<evidence type="ECO:0000313" key="9">
    <source>
        <dbReference type="Proteomes" id="UP001642484"/>
    </source>
</evidence>
<protein>
    <recommendedName>
        <fullName evidence="7">Protein kinase domain-containing protein</fullName>
    </recommendedName>
</protein>
<dbReference type="EMBL" id="CAXAMN010007391">
    <property type="protein sequence ID" value="CAK9021385.1"/>
    <property type="molecule type" value="Genomic_DNA"/>
</dbReference>
<feature type="region of interest" description="Disordered" evidence="6">
    <location>
        <begin position="368"/>
        <end position="416"/>
    </location>
</feature>
<keyword evidence="1" id="KW-0723">Serine/threonine-protein kinase</keyword>
<proteinExistence type="predicted"/>
<evidence type="ECO:0000256" key="3">
    <source>
        <dbReference type="ARBA" id="ARBA00022741"/>
    </source>
</evidence>
<dbReference type="Pfam" id="PF00069">
    <property type="entry name" value="Pkinase"/>
    <property type="match status" value="1"/>
</dbReference>
<dbReference type="Proteomes" id="UP001642484">
    <property type="component" value="Unassembled WGS sequence"/>
</dbReference>
<evidence type="ECO:0000256" key="2">
    <source>
        <dbReference type="ARBA" id="ARBA00022679"/>
    </source>
</evidence>
<keyword evidence="3" id="KW-0547">Nucleotide-binding</keyword>
<accession>A0ABP0K3M4</accession>
<keyword evidence="2" id="KW-0808">Transferase</keyword>
<keyword evidence="4" id="KW-0418">Kinase</keyword>
<organism evidence="8 9">
    <name type="scientific">Durusdinium trenchii</name>
    <dbReference type="NCBI Taxonomy" id="1381693"/>
    <lineage>
        <taxon>Eukaryota</taxon>
        <taxon>Sar</taxon>
        <taxon>Alveolata</taxon>
        <taxon>Dinophyceae</taxon>
        <taxon>Suessiales</taxon>
        <taxon>Symbiodiniaceae</taxon>
        <taxon>Durusdinium</taxon>
    </lineage>
</organism>